<keyword evidence="1" id="KW-0472">Membrane</keyword>
<evidence type="ECO:0000256" key="1">
    <source>
        <dbReference type="SAM" id="Phobius"/>
    </source>
</evidence>
<keyword evidence="1" id="KW-1133">Transmembrane helix</keyword>
<reference evidence="2" key="1">
    <citation type="journal article" date="2011" name="Environ. Microbiol.">
        <title>Genomic insights into the metabolic potential of the polycyclic aromatic hydrocarbon degrading sulfate-reducing Deltaproteobacterium N47.</title>
        <authorList>
            <person name="Bergmann F."/>
            <person name="Selesi D."/>
            <person name="Weinmaier T."/>
            <person name="Tischler P."/>
            <person name="Rattei T."/>
            <person name="Meckenstock R.U."/>
        </authorList>
    </citation>
    <scope>NUCLEOTIDE SEQUENCE</scope>
</reference>
<sequence>MKNKWIITGVLWFAVIILTFYNASEIKRLKQESGRIESLHMDTEFWRENSKNIDYIKAEGEKLFFDIESVDMGYLAIDNRLKKLSSKHHLQNLIITKSQASDASDFVPVDLSFEGSYEDIFKWFQSVKNELPFLRAKSIKITINPISNMAALNGSFFFRYRIATANNE</sequence>
<gene>
    <name evidence="2" type="ORF">N47_E43080</name>
</gene>
<protein>
    <submittedName>
        <fullName evidence="2">Uncharacterized protein</fullName>
    </submittedName>
</protein>
<dbReference type="EMBL" id="FR695877">
    <property type="protein sequence ID" value="CBX30796.1"/>
    <property type="molecule type" value="Genomic_DNA"/>
</dbReference>
<keyword evidence="1" id="KW-0812">Transmembrane</keyword>
<proteinExistence type="predicted"/>
<name>E1YL13_9BACT</name>
<accession>E1YL13</accession>
<dbReference type="AlphaFoldDB" id="E1YL13"/>
<organism evidence="2">
    <name type="scientific">uncultured Desulfobacterium sp</name>
    <dbReference type="NCBI Taxonomy" id="201089"/>
    <lineage>
        <taxon>Bacteria</taxon>
        <taxon>Pseudomonadati</taxon>
        <taxon>Thermodesulfobacteriota</taxon>
        <taxon>Desulfobacteria</taxon>
        <taxon>Desulfobacterales</taxon>
        <taxon>Desulfobacteriaceae</taxon>
        <taxon>Desulfobacterium</taxon>
        <taxon>environmental samples</taxon>
    </lineage>
</organism>
<feature type="transmembrane region" description="Helical" evidence="1">
    <location>
        <begin position="6"/>
        <end position="23"/>
    </location>
</feature>
<evidence type="ECO:0000313" key="2">
    <source>
        <dbReference type="EMBL" id="CBX30796.1"/>
    </source>
</evidence>